<reference evidence="3 5" key="1">
    <citation type="journal article" date="2019" name="Sci. Rep.">
        <title>Orb-weaving spider Araneus ventricosus genome elucidates the spidroin gene catalogue.</title>
        <authorList>
            <person name="Kono N."/>
            <person name="Nakamura H."/>
            <person name="Ohtoshi R."/>
            <person name="Moran D.A.P."/>
            <person name="Shinohara A."/>
            <person name="Yoshida Y."/>
            <person name="Fujiwara M."/>
            <person name="Mori M."/>
            <person name="Tomita M."/>
            <person name="Arakawa K."/>
        </authorList>
    </citation>
    <scope>NUCLEOTIDE SEQUENCE [LARGE SCALE GENOMIC DNA]</scope>
</reference>
<comment type="caution">
    <text evidence="3">The sequence shown here is derived from an EMBL/GenBank/DDBJ whole genome shotgun (WGS) entry which is preliminary data.</text>
</comment>
<name>A0A4Y2K9X8_ARAVE</name>
<dbReference type="EMBL" id="BGPR01270909">
    <property type="protein sequence ID" value="GBM98151.1"/>
    <property type="molecule type" value="Genomic_DNA"/>
</dbReference>
<dbReference type="EMBL" id="BGPR01270901">
    <property type="protein sequence ID" value="GBM98122.1"/>
    <property type="molecule type" value="Genomic_DNA"/>
</dbReference>
<protein>
    <submittedName>
        <fullName evidence="3">Uncharacterized protein</fullName>
    </submittedName>
</protein>
<evidence type="ECO:0000313" key="2">
    <source>
        <dbReference type="EMBL" id="GBM98109.1"/>
    </source>
</evidence>
<dbReference type="EMBL" id="BGPR01270896">
    <property type="protein sequence ID" value="GBM98109.1"/>
    <property type="molecule type" value="Genomic_DNA"/>
</dbReference>
<dbReference type="AlphaFoldDB" id="A0A4Y2K9X8"/>
<evidence type="ECO:0000313" key="3">
    <source>
        <dbReference type="EMBL" id="GBM98122.1"/>
    </source>
</evidence>
<organism evidence="3 5">
    <name type="scientific">Araneus ventricosus</name>
    <name type="common">Orbweaver spider</name>
    <name type="synonym">Epeira ventricosa</name>
    <dbReference type="NCBI Taxonomy" id="182803"/>
    <lineage>
        <taxon>Eukaryota</taxon>
        <taxon>Metazoa</taxon>
        <taxon>Ecdysozoa</taxon>
        <taxon>Arthropoda</taxon>
        <taxon>Chelicerata</taxon>
        <taxon>Arachnida</taxon>
        <taxon>Araneae</taxon>
        <taxon>Araneomorphae</taxon>
        <taxon>Entelegynae</taxon>
        <taxon>Araneoidea</taxon>
        <taxon>Araneidae</taxon>
        <taxon>Araneus</taxon>
    </lineage>
</organism>
<gene>
    <name evidence="2" type="ORF">AVEN_180990_1</name>
    <name evidence="3" type="ORF">AVEN_188914_1</name>
    <name evidence="4" type="ORF">AVEN_213239_1</name>
    <name evidence="1" type="ORF">AVEN_66193_1</name>
</gene>
<dbReference type="EMBL" id="BGPR01270856">
    <property type="protein sequence ID" value="GBM98000.1"/>
    <property type="molecule type" value="Genomic_DNA"/>
</dbReference>
<sequence length="99" mass="11273">MKFVKKLILSLCYEAGEMRGKARIQPSLPPKGPPRFLFPKAELVLSFRLDIVPRLFSIRIEINLISSSLPSIGKSKKEYSSPRNLRRALPFFSRQGVRG</sequence>
<evidence type="ECO:0000313" key="1">
    <source>
        <dbReference type="EMBL" id="GBM98000.1"/>
    </source>
</evidence>
<evidence type="ECO:0000313" key="5">
    <source>
        <dbReference type="Proteomes" id="UP000499080"/>
    </source>
</evidence>
<dbReference type="Proteomes" id="UP000499080">
    <property type="component" value="Unassembled WGS sequence"/>
</dbReference>
<keyword evidence="5" id="KW-1185">Reference proteome</keyword>
<proteinExistence type="predicted"/>
<evidence type="ECO:0000313" key="4">
    <source>
        <dbReference type="EMBL" id="GBM98151.1"/>
    </source>
</evidence>
<accession>A0A4Y2K9X8</accession>